<comment type="caution">
    <text evidence="1">The sequence shown here is derived from an EMBL/GenBank/DDBJ whole genome shotgun (WGS) entry which is preliminary data.</text>
</comment>
<dbReference type="Proteomes" id="UP000290433">
    <property type="component" value="Unassembled WGS sequence"/>
</dbReference>
<protein>
    <submittedName>
        <fullName evidence="1">Uncharacterized protein</fullName>
    </submittedName>
</protein>
<dbReference type="EMBL" id="JUIV01000019">
    <property type="protein sequence ID" value="RYJ37140.1"/>
    <property type="molecule type" value="Genomic_DNA"/>
</dbReference>
<accession>A0A444VUI5</accession>
<evidence type="ECO:0000313" key="1">
    <source>
        <dbReference type="EMBL" id="RYJ37140.1"/>
    </source>
</evidence>
<dbReference type="RefSeq" id="WP_129748613.1">
    <property type="nucleotide sequence ID" value="NZ_JUIV01000019.1"/>
</dbReference>
<name>A0A444VUI5_9FLAO</name>
<dbReference type="OrthoDB" id="1365333at2"/>
<reference evidence="1 2" key="1">
    <citation type="submission" date="2014-12" db="EMBL/GenBank/DDBJ databases">
        <title>Genome sequence of Flavobacterium anhuiense RCM74.</title>
        <authorList>
            <person name="Kim J.F."/>
            <person name="Song J.Y."/>
            <person name="Kwak M.-J."/>
            <person name="Lee S.-W."/>
        </authorList>
    </citation>
    <scope>NUCLEOTIDE SEQUENCE [LARGE SCALE GENOMIC DNA]</scope>
    <source>
        <strain evidence="1 2">RCM74</strain>
    </source>
</reference>
<dbReference type="AlphaFoldDB" id="A0A444VUI5"/>
<proteinExistence type="predicted"/>
<gene>
    <name evidence="1" type="ORF">NU08_3894</name>
</gene>
<sequence length="146" mass="16999">MHNNFDELIEAHQGCCTKSKVASENGKRFEIDSKEDFTRIRIDDCLIASKQVQKCDFGFVRHLNNDFYFVELKGKDVKIALDQIISTISIFESTIIRIPKDKRFGFIISSRNPLSSTEINNLKQAFAKRYGRLLEIKSREFKYIPK</sequence>
<evidence type="ECO:0000313" key="2">
    <source>
        <dbReference type="Proteomes" id="UP000290433"/>
    </source>
</evidence>
<organism evidence="1 2">
    <name type="scientific">Flavobacterium anhuiense</name>
    <dbReference type="NCBI Taxonomy" id="459526"/>
    <lineage>
        <taxon>Bacteria</taxon>
        <taxon>Pseudomonadati</taxon>
        <taxon>Bacteroidota</taxon>
        <taxon>Flavobacteriia</taxon>
        <taxon>Flavobacteriales</taxon>
        <taxon>Flavobacteriaceae</taxon>
        <taxon>Flavobacterium</taxon>
    </lineage>
</organism>